<evidence type="ECO:0000256" key="5">
    <source>
        <dbReference type="RuleBase" id="RU003322"/>
    </source>
</evidence>
<evidence type="ECO:0000256" key="1">
    <source>
        <dbReference type="ARBA" id="ARBA00007381"/>
    </source>
</evidence>
<dbReference type="Gene3D" id="3.90.640.10">
    <property type="entry name" value="Actin, Chain A, domain 4"/>
    <property type="match status" value="1"/>
</dbReference>
<dbReference type="SUPFAM" id="SSF100920">
    <property type="entry name" value="Heat shock protein 70kD (HSP70), peptide-binding domain"/>
    <property type="match status" value="1"/>
</dbReference>
<dbReference type="GO" id="GO:0140662">
    <property type="term" value="F:ATP-dependent protein folding chaperone"/>
    <property type="evidence" value="ECO:0007669"/>
    <property type="project" value="InterPro"/>
</dbReference>
<accession>A0A848L613</accession>
<protein>
    <submittedName>
        <fullName evidence="6">Hsp70 family protein</fullName>
    </submittedName>
</protein>
<dbReference type="InterPro" id="IPR043129">
    <property type="entry name" value="ATPase_NBD"/>
</dbReference>
<sequence length="505" mass="55223">MSTASILGIDFGTTNTSAAFFDKAGKLRLVPVTDKSFTLPSVVWFHAADKSIVGHAARRQIIDDPRHTVFGAKRFLGRRFQSEYVTQHKDKYAFELVEAPDGYTAVTMYGKQTSLTDVAHLIIKQILTLANHAAGEPFRECVLTVPAHASIRQREAVRQAAEQAGLQVRAIVNEPTAAALYYANLRNPEQTVMVFDLGGGTFDATLLAVQNRVVKVLATGGDAFLGGANFDERVVEMLVEDFQRKHGIDLRGNKVVMQRLVFAAESAKMSLSQRDATVMRVPCIAQKDGAFIDFDYTLTRKQLEEMVFQLIERTASACDDVLERAKLKADQIDELVLVGGQTRMPAIRERFSHFKRLSSEKEVHPELGVCVGAAILGRNLARGIAGLADVVPMPISVMVPGGAQHEVIPANTPVPATKSISMELPLIPGPISLALFESLDATTVDRELLGTVRVDLDWRTTHKGPTTLEVRMGQDFVLSAALVSPQGHRHALPITDLRAPKRAVS</sequence>
<dbReference type="PROSITE" id="PS00329">
    <property type="entry name" value="HSP70_2"/>
    <property type="match status" value="1"/>
</dbReference>
<dbReference type="Proteomes" id="UP000518300">
    <property type="component" value="Unassembled WGS sequence"/>
</dbReference>
<keyword evidence="7" id="KW-1185">Reference proteome</keyword>
<dbReference type="Pfam" id="PF00012">
    <property type="entry name" value="HSP70"/>
    <property type="match status" value="1"/>
</dbReference>
<evidence type="ECO:0000256" key="3">
    <source>
        <dbReference type="ARBA" id="ARBA00022840"/>
    </source>
</evidence>
<dbReference type="PRINTS" id="PR00301">
    <property type="entry name" value="HEATSHOCK70"/>
</dbReference>
<dbReference type="AlphaFoldDB" id="A0A848L613"/>
<reference evidence="6 7" key="1">
    <citation type="submission" date="2020-04" db="EMBL/GenBank/DDBJ databases">
        <title>Draft genome of Pyxidicoccus fallax type strain.</title>
        <authorList>
            <person name="Whitworth D.E."/>
        </authorList>
    </citation>
    <scope>NUCLEOTIDE SEQUENCE [LARGE SCALE GENOMIC DNA]</scope>
    <source>
        <strain evidence="6 7">DSM 14698</strain>
    </source>
</reference>
<gene>
    <name evidence="6" type="ORF">HG543_04700</name>
</gene>
<comment type="caution">
    <text evidence="6">The sequence shown here is derived from an EMBL/GenBank/DDBJ whole genome shotgun (WGS) entry which is preliminary data.</text>
</comment>
<dbReference type="PANTHER" id="PTHR19375">
    <property type="entry name" value="HEAT SHOCK PROTEIN 70KDA"/>
    <property type="match status" value="1"/>
</dbReference>
<comment type="similarity">
    <text evidence="1 5">Belongs to the heat shock protein 70 family.</text>
</comment>
<keyword evidence="2 5" id="KW-0547">Nucleotide-binding</keyword>
<dbReference type="Gene3D" id="3.30.420.40">
    <property type="match status" value="2"/>
</dbReference>
<keyword evidence="4" id="KW-0143">Chaperone</keyword>
<keyword evidence="3 5" id="KW-0067">ATP-binding</keyword>
<dbReference type="FunFam" id="3.90.640.10:FF:000003">
    <property type="entry name" value="Molecular chaperone DnaK"/>
    <property type="match status" value="1"/>
</dbReference>
<evidence type="ECO:0000313" key="6">
    <source>
        <dbReference type="EMBL" id="NMO14159.1"/>
    </source>
</evidence>
<dbReference type="PROSITE" id="PS01036">
    <property type="entry name" value="HSP70_3"/>
    <property type="match status" value="1"/>
</dbReference>
<evidence type="ECO:0000256" key="2">
    <source>
        <dbReference type="ARBA" id="ARBA00022741"/>
    </source>
</evidence>
<evidence type="ECO:0000313" key="7">
    <source>
        <dbReference type="Proteomes" id="UP000518300"/>
    </source>
</evidence>
<dbReference type="EMBL" id="JABBJJ010000013">
    <property type="protein sequence ID" value="NMO14159.1"/>
    <property type="molecule type" value="Genomic_DNA"/>
</dbReference>
<dbReference type="InterPro" id="IPR018181">
    <property type="entry name" value="Heat_shock_70_CS"/>
</dbReference>
<dbReference type="InterPro" id="IPR013126">
    <property type="entry name" value="Hsp_70_fam"/>
</dbReference>
<evidence type="ECO:0000256" key="4">
    <source>
        <dbReference type="ARBA" id="ARBA00023186"/>
    </source>
</evidence>
<name>A0A848L613_9BACT</name>
<dbReference type="SUPFAM" id="SSF53067">
    <property type="entry name" value="Actin-like ATPase domain"/>
    <property type="match status" value="2"/>
</dbReference>
<dbReference type="RefSeq" id="WP_169343435.1">
    <property type="nucleotide sequence ID" value="NZ_JABBJJ010000013.1"/>
</dbReference>
<organism evidence="6 7">
    <name type="scientific">Pyxidicoccus fallax</name>
    <dbReference type="NCBI Taxonomy" id="394095"/>
    <lineage>
        <taxon>Bacteria</taxon>
        <taxon>Pseudomonadati</taxon>
        <taxon>Myxococcota</taxon>
        <taxon>Myxococcia</taxon>
        <taxon>Myxococcales</taxon>
        <taxon>Cystobacterineae</taxon>
        <taxon>Myxococcaceae</taxon>
        <taxon>Pyxidicoccus</taxon>
    </lineage>
</organism>
<dbReference type="GO" id="GO:0005524">
    <property type="term" value="F:ATP binding"/>
    <property type="evidence" value="ECO:0007669"/>
    <property type="project" value="UniProtKB-KW"/>
</dbReference>
<proteinExistence type="inferred from homology"/>
<dbReference type="InterPro" id="IPR029047">
    <property type="entry name" value="HSP70_peptide-bd_sf"/>
</dbReference>